<evidence type="ECO:0000256" key="1">
    <source>
        <dbReference type="SAM" id="MobiDB-lite"/>
    </source>
</evidence>
<dbReference type="AlphaFoldDB" id="A0A8H7I0Z4"/>
<dbReference type="Pfam" id="PF02752">
    <property type="entry name" value="Arrestin_C"/>
    <property type="match status" value="1"/>
</dbReference>
<dbReference type="InterPro" id="IPR011022">
    <property type="entry name" value="Arrestin_C-like"/>
</dbReference>
<sequence>MVTPQSQLGLGLGLPNSGSLYNHSRDPQIYKHSSSGSMDGSHPVFSHSQMMSVAATVVGSLPNEQLPDGPSRPGQGRSGSDDTVRTLPDMDPRNDSAAHLKLTRCRVRSEPTSMVVVDRIDSESSPAIPRADSLLHLGSEVASKDLNKLLNARVRQAPLSIDIDKANGPSTSSTADSPTKDGPRSSRLETEKSRPRVELYFDLNNQVAVEGGLISGSLTVRTRKPRRGEARHVRIDGGKIRVLGYEGVSESERYAFYQYAASLVDATGDLSQLYESSADPEGFHIAREGTFTTAFKMHIPQPSDSQSKKSAPKGVIQDGSISATIKYILLVSFKVRDDSDNATGLDKYASLVNLKTSIAHFYRHVEIWPSYGPLALHSAEEIRSAVNHSGTVSSRTAQELFLGGSGMLHLTAVLHRKIWLAGQKCTVYIGVWNETRKFVKALNLAIIRKTSLTRPNQNETTGRKQIAEVTLDAFRGPSFGAVTGKGWWAGIEPGSSSELSYMISIPIDALTVPRTHIIEISYVLRVSLITGSLSSNVSVDLPLVIINALSTDGIPTPPPPGLLTGSLKLPKDAPVLFSFKTPRTKDNANIDLRTWSYPHASPRETSPFPRDYILDWTKRTSAHPPCETDPSPIRSDYTHGSISLPVSARASPRIGDTSTTSESVSNLITQLESDLDSIGQTVSADQERRSVRFAHQNDKRDPSASDTLKARSSTKHRVTFMMPIQLDADMGSVFPPSSEYPPQVSSGTGHYTGLRQQPLVKKLNPQDREPILVNPDKDIWTSDDADAILNSIRLDTQTFCTSSPSGLNHTQEIAADRPSSGLYTASTLTSTSEPWSSSGTATTDYHSGTDHYYSRFGAPGPGGRNPLAQYDLQDISSAPGSQYGDRQRAESLLMEDTPRAGSVRRFQPELIAGTIQMSASRATLVSAASSPMLAKSQSAYVIGSPVNQYRRFVPQNFVVPPREGTSVNPPGKTQLSSKEKRKLNAAHTPWKTHWDKSVASIRHSPRQLDNDLRTSRIHLRAHSTPQPHGNQDMGIAPSQSTVRSRIAALEERSRGRPSSSYS</sequence>
<feature type="compositionally biased region" description="Polar residues" evidence="1">
    <location>
        <begin position="168"/>
        <end position="177"/>
    </location>
</feature>
<name>A0A8H7I0Z4_9AGAM</name>
<dbReference type="SUPFAM" id="SSF81296">
    <property type="entry name" value="E set domains"/>
    <property type="match status" value="1"/>
</dbReference>
<feature type="compositionally biased region" description="Basic and acidic residues" evidence="1">
    <location>
        <begin position="685"/>
        <end position="703"/>
    </location>
</feature>
<dbReference type="OrthoDB" id="298939at2759"/>
<dbReference type="InterPro" id="IPR014752">
    <property type="entry name" value="Arrestin-like_C"/>
</dbReference>
<proteinExistence type="predicted"/>
<dbReference type="SMART" id="SM01017">
    <property type="entry name" value="Arrestin_C"/>
    <property type="match status" value="1"/>
</dbReference>
<feature type="region of interest" description="Disordered" evidence="1">
    <location>
        <begin position="61"/>
        <end position="95"/>
    </location>
</feature>
<protein>
    <submittedName>
        <fullName evidence="3">Arrestin (Or S-antigen), C-terminal domain</fullName>
    </submittedName>
</protein>
<feature type="region of interest" description="Disordered" evidence="1">
    <location>
        <begin position="1021"/>
        <end position="1062"/>
    </location>
</feature>
<feature type="region of interest" description="Disordered" evidence="1">
    <location>
        <begin position="161"/>
        <end position="193"/>
    </location>
</feature>
<feature type="region of interest" description="Disordered" evidence="1">
    <location>
        <begin position="620"/>
        <end position="640"/>
    </location>
</feature>
<gene>
    <name evidence="3" type="ORF">RHS03_00424</name>
</gene>
<feature type="compositionally biased region" description="Basic and acidic residues" evidence="1">
    <location>
        <begin position="178"/>
        <end position="193"/>
    </location>
</feature>
<accession>A0A8H7I0Z4</accession>
<evidence type="ECO:0000313" key="3">
    <source>
        <dbReference type="EMBL" id="KAF8713789.1"/>
    </source>
</evidence>
<dbReference type="InterPro" id="IPR014756">
    <property type="entry name" value="Ig_E-set"/>
</dbReference>
<feature type="non-terminal residue" evidence="3">
    <location>
        <position position="1"/>
    </location>
</feature>
<feature type="domain" description="Arrestin C-terminal-like" evidence="2">
    <location>
        <begin position="404"/>
        <end position="559"/>
    </location>
</feature>
<feature type="region of interest" description="Disordered" evidence="1">
    <location>
        <begin position="682"/>
        <end position="714"/>
    </location>
</feature>
<feature type="compositionally biased region" description="Low complexity" evidence="1">
    <location>
        <begin position="1"/>
        <end position="20"/>
    </location>
</feature>
<comment type="caution">
    <text evidence="3">The sequence shown here is derived from an EMBL/GenBank/DDBJ whole genome shotgun (WGS) entry which is preliminary data.</text>
</comment>
<feature type="region of interest" description="Disordered" evidence="1">
    <location>
        <begin position="1"/>
        <end position="45"/>
    </location>
</feature>
<reference evidence="3" key="1">
    <citation type="submission" date="2020-09" db="EMBL/GenBank/DDBJ databases">
        <title>Comparative genome analyses of four rice-infecting Rhizoctonia solani isolates reveal extensive enrichment of homogalacturonan modification genes.</title>
        <authorList>
            <person name="Lee D.-Y."/>
            <person name="Jeon J."/>
            <person name="Kim K.-T."/>
            <person name="Cheong K."/>
            <person name="Song H."/>
            <person name="Choi G."/>
            <person name="Ko J."/>
            <person name="Opiyo S.O."/>
            <person name="Zuo S."/>
            <person name="Madhav S."/>
            <person name="Lee Y.-H."/>
            <person name="Wang G.-L."/>
        </authorList>
    </citation>
    <scope>NUCLEOTIDE SEQUENCE</scope>
    <source>
        <strain evidence="3">AG1-IA WGL</strain>
    </source>
</reference>
<dbReference type="Proteomes" id="UP000602905">
    <property type="component" value="Unassembled WGS sequence"/>
</dbReference>
<feature type="compositionally biased region" description="Polar residues" evidence="1">
    <location>
        <begin position="965"/>
        <end position="976"/>
    </location>
</feature>
<feature type="compositionally biased region" description="Basic and acidic residues" evidence="1">
    <location>
        <begin position="79"/>
        <end position="95"/>
    </location>
</feature>
<evidence type="ECO:0000259" key="2">
    <source>
        <dbReference type="SMART" id="SM01017"/>
    </source>
</evidence>
<feature type="region of interest" description="Disordered" evidence="1">
    <location>
        <begin position="960"/>
        <end position="980"/>
    </location>
</feature>
<dbReference type="EMBL" id="JACYCD010000022">
    <property type="protein sequence ID" value="KAF8713789.1"/>
    <property type="molecule type" value="Genomic_DNA"/>
</dbReference>
<evidence type="ECO:0000313" key="4">
    <source>
        <dbReference type="Proteomes" id="UP000602905"/>
    </source>
</evidence>
<dbReference type="Gene3D" id="2.60.40.640">
    <property type="match status" value="1"/>
</dbReference>
<organism evidence="3 4">
    <name type="scientific">Rhizoctonia solani</name>
    <dbReference type="NCBI Taxonomy" id="456999"/>
    <lineage>
        <taxon>Eukaryota</taxon>
        <taxon>Fungi</taxon>
        <taxon>Dikarya</taxon>
        <taxon>Basidiomycota</taxon>
        <taxon>Agaricomycotina</taxon>
        <taxon>Agaricomycetes</taxon>
        <taxon>Cantharellales</taxon>
        <taxon>Ceratobasidiaceae</taxon>
        <taxon>Rhizoctonia</taxon>
    </lineage>
</organism>